<comment type="caution">
    <text evidence="1">The sequence shown here is derived from an EMBL/GenBank/DDBJ whole genome shotgun (WGS) entry which is preliminary data.</text>
</comment>
<proteinExistence type="predicted"/>
<reference evidence="1" key="1">
    <citation type="submission" date="2019-07" db="EMBL/GenBank/DDBJ databases">
        <authorList>
            <person name="De-Chao Zhang Q."/>
        </authorList>
    </citation>
    <scope>NUCLEOTIDE SEQUENCE</scope>
    <source>
        <strain evidence="1">TP-CH-4</strain>
    </source>
</reference>
<evidence type="ECO:0000313" key="2">
    <source>
        <dbReference type="Proteomes" id="UP000707206"/>
    </source>
</evidence>
<dbReference type="RefSeq" id="WP_166204779.1">
    <property type="nucleotide sequence ID" value="NZ_VIKU02000001.1"/>
</dbReference>
<evidence type="ECO:0000313" key="1">
    <source>
        <dbReference type="EMBL" id="NHF58735.1"/>
    </source>
</evidence>
<gene>
    <name evidence="1" type="ORF">FK220_005250</name>
</gene>
<accession>A0A967AT45</accession>
<organism evidence="1 2">
    <name type="scientific">Pelagihabitans pacificus</name>
    <dbReference type="NCBI Taxonomy" id="2696054"/>
    <lineage>
        <taxon>Bacteria</taxon>
        <taxon>Pseudomonadati</taxon>
        <taxon>Bacteroidota</taxon>
        <taxon>Flavobacteriia</taxon>
        <taxon>Flavobacteriales</taxon>
        <taxon>Flavobacteriaceae</taxon>
        <taxon>Pelagihabitans</taxon>
    </lineage>
</organism>
<keyword evidence="2" id="KW-1185">Reference proteome</keyword>
<protein>
    <submittedName>
        <fullName evidence="1">Uncharacterized protein</fullName>
    </submittedName>
</protein>
<sequence length="48" mass="5597">MSNKKEIQKLDLNPTTIGLKKKQIRNRLSQKLWWGWGTDSVVKLKSTV</sequence>
<reference evidence="1" key="2">
    <citation type="submission" date="2020-03" db="EMBL/GenBank/DDBJ databases">
        <title>Flavobacteriaceae bacterium strain TP-CH-4, a member of the family Flavobacteriaceae isolated from a deep-sea seamount.</title>
        <authorList>
            <person name="Zhang D.-C."/>
        </authorList>
    </citation>
    <scope>NUCLEOTIDE SEQUENCE</scope>
    <source>
        <strain evidence="1">TP-CH-4</strain>
    </source>
</reference>
<dbReference type="AlphaFoldDB" id="A0A967AT45"/>
<name>A0A967AT45_9FLAO</name>
<dbReference type="Proteomes" id="UP000707206">
    <property type="component" value="Unassembled WGS sequence"/>
</dbReference>
<dbReference type="EMBL" id="VIKU02000001">
    <property type="protein sequence ID" value="NHF58735.1"/>
    <property type="molecule type" value="Genomic_DNA"/>
</dbReference>